<accession>A0A845SQ56</accession>
<evidence type="ECO:0000313" key="2">
    <source>
        <dbReference type="Proteomes" id="UP000462501"/>
    </source>
</evidence>
<comment type="caution">
    <text evidence="1">The sequence shown here is derived from an EMBL/GenBank/DDBJ whole genome shotgun (WGS) entry which is preliminary data.</text>
</comment>
<sequence>MCKRNNKALLNEPSEVKIKGHILQISIKNGTVENLTGQIVAFTDKQNGTSTLRIGGGALVVPNDMLEIVSKQGGDK</sequence>
<dbReference type="EMBL" id="VIQT01000002">
    <property type="protein sequence ID" value="NDO37745.1"/>
    <property type="molecule type" value="Genomic_DNA"/>
</dbReference>
<dbReference type="Proteomes" id="UP000462501">
    <property type="component" value="Unassembled WGS sequence"/>
</dbReference>
<dbReference type="AlphaFoldDB" id="A0A845SQ56"/>
<organism evidence="1 2">
    <name type="scientific">Anaerotruncus colihominis</name>
    <dbReference type="NCBI Taxonomy" id="169435"/>
    <lineage>
        <taxon>Bacteria</taxon>
        <taxon>Bacillati</taxon>
        <taxon>Bacillota</taxon>
        <taxon>Clostridia</taxon>
        <taxon>Eubacteriales</taxon>
        <taxon>Oscillospiraceae</taxon>
        <taxon>Anaerotruncus</taxon>
    </lineage>
</organism>
<protein>
    <submittedName>
        <fullName evidence="1">Uncharacterized protein</fullName>
    </submittedName>
</protein>
<reference evidence="1 2" key="1">
    <citation type="submission" date="2019-06" db="EMBL/GenBank/DDBJ databases">
        <title>Draft genome sequences of 15 bacterial species constituting the stable defined intestinal microbiota of the GM15 gnotobiotic mouse model.</title>
        <authorList>
            <person name="Elie C."/>
            <person name="Mathieu A."/>
            <person name="Saliou A."/>
            <person name="Darnaud M."/>
            <person name="Leulier F."/>
            <person name="Tamellini A."/>
        </authorList>
    </citation>
    <scope>NUCLEOTIDE SEQUENCE [LARGE SCALE GENOMIC DNA]</scope>
    <source>
        <strain evidence="1 2">JM4-15</strain>
    </source>
</reference>
<proteinExistence type="predicted"/>
<dbReference type="RefSeq" id="WP_162220227.1">
    <property type="nucleotide sequence ID" value="NZ_VIQT01000002.1"/>
</dbReference>
<name>A0A845SQ56_9FIRM</name>
<evidence type="ECO:0000313" key="1">
    <source>
        <dbReference type="EMBL" id="NDO37745.1"/>
    </source>
</evidence>
<gene>
    <name evidence="1" type="ORF">FMM72_00530</name>
</gene>